<evidence type="ECO:0000313" key="5">
    <source>
        <dbReference type="EMBL" id="VEL16971.1"/>
    </source>
</evidence>
<organism evidence="5 6">
    <name type="scientific">Protopolystoma xenopodis</name>
    <dbReference type="NCBI Taxonomy" id="117903"/>
    <lineage>
        <taxon>Eukaryota</taxon>
        <taxon>Metazoa</taxon>
        <taxon>Spiralia</taxon>
        <taxon>Lophotrochozoa</taxon>
        <taxon>Platyhelminthes</taxon>
        <taxon>Monogenea</taxon>
        <taxon>Polyopisthocotylea</taxon>
        <taxon>Polystomatidea</taxon>
        <taxon>Polystomatidae</taxon>
        <taxon>Protopolystoma</taxon>
    </lineage>
</organism>
<evidence type="ECO:0000256" key="1">
    <source>
        <dbReference type="ARBA" id="ARBA00005640"/>
    </source>
</evidence>
<evidence type="ECO:0000313" key="6">
    <source>
        <dbReference type="Proteomes" id="UP000784294"/>
    </source>
</evidence>
<dbReference type="PROSITE" id="PS01104">
    <property type="entry name" value="RIBOSOMAL_L13E"/>
    <property type="match status" value="1"/>
</dbReference>
<dbReference type="EMBL" id="CAAALY010030542">
    <property type="protein sequence ID" value="VEL16971.1"/>
    <property type="molecule type" value="Genomic_DNA"/>
</dbReference>
<sequence>MNKMPRGNDIIHNNHFHKKWRSQVKTWFNQPARKHRRLVSRRLKAKRISPRPVAGPLRPVVSCPTLRYNMKVRSGRGFSLQELRAAGLNIKYARTIGISVDHRRRNRSVEGLQRNVARLRAYKSKVVVLPVKAKPEKIAELTQRNGRIFAAVQRRHLEKSHVPTEEEKGFHAFHAIRQHRANARHYGKRLLKRQEAAAD</sequence>
<dbReference type="HAMAP" id="MF_00499">
    <property type="entry name" value="Ribosomal_eL13"/>
    <property type="match status" value="1"/>
</dbReference>
<comment type="similarity">
    <text evidence="1 4">Belongs to the eukaryotic ribosomal protein eL13 family.</text>
</comment>
<name>A0A3S5B9Q2_9PLAT</name>
<keyword evidence="2 4" id="KW-0689">Ribosomal protein</keyword>
<evidence type="ECO:0000256" key="4">
    <source>
        <dbReference type="RuleBase" id="RU000572"/>
    </source>
</evidence>
<protein>
    <recommendedName>
        <fullName evidence="4">60S ribosomal protein L13</fullName>
    </recommendedName>
</protein>
<evidence type="ECO:0000256" key="3">
    <source>
        <dbReference type="ARBA" id="ARBA00023274"/>
    </source>
</evidence>
<dbReference type="GO" id="GO:0022625">
    <property type="term" value="C:cytosolic large ribosomal subunit"/>
    <property type="evidence" value="ECO:0007669"/>
    <property type="project" value="TreeGrafter"/>
</dbReference>
<accession>A0A3S5B9Q2</accession>
<dbReference type="OrthoDB" id="10264538at2759"/>
<dbReference type="GO" id="GO:0006412">
    <property type="term" value="P:translation"/>
    <property type="evidence" value="ECO:0007669"/>
    <property type="project" value="InterPro"/>
</dbReference>
<dbReference type="Gene3D" id="1.20.5.110">
    <property type="match status" value="1"/>
</dbReference>
<reference evidence="5" key="1">
    <citation type="submission" date="2018-11" db="EMBL/GenBank/DDBJ databases">
        <authorList>
            <consortium name="Pathogen Informatics"/>
        </authorList>
    </citation>
    <scope>NUCLEOTIDE SEQUENCE</scope>
</reference>
<dbReference type="GO" id="GO:0003735">
    <property type="term" value="F:structural constituent of ribosome"/>
    <property type="evidence" value="ECO:0007669"/>
    <property type="project" value="InterPro"/>
</dbReference>
<gene>
    <name evidence="5" type="ORF">PXEA_LOCUS10411</name>
</gene>
<dbReference type="Proteomes" id="UP000784294">
    <property type="component" value="Unassembled WGS sequence"/>
</dbReference>
<dbReference type="PANTHER" id="PTHR11722:SF0">
    <property type="entry name" value="LARGE RIBOSOMAL SUBUNIT PROTEIN EL13"/>
    <property type="match status" value="1"/>
</dbReference>
<proteinExistence type="inferred from homology"/>
<keyword evidence="3 4" id="KW-0687">Ribonucleoprotein</keyword>
<dbReference type="InterPro" id="IPR018256">
    <property type="entry name" value="Ribosomal_eL13_CS"/>
</dbReference>
<comment type="caution">
    <text evidence="5">The sequence shown here is derived from an EMBL/GenBank/DDBJ whole genome shotgun (WGS) entry which is preliminary data.</text>
</comment>
<dbReference type="PANTHER" id="PTHR11722">
    <property type="entry name" value="60S RIBOSOMAL PROTEIN L13"/>
    <property type="match status" value="1"/>
</dbReference>
<dbReference type="GO" id="GO:0003723">
    <property type="term" value="F:RNA binding"/>
    <property type="evidence" value="ECO:0007669"/>
    <property type="project" value="TreeGrafter"/>
</dbReference>
<evidence type="ECO:0000256" key="2">
    <source>
        <dbReference type="ARBA" id="ARBA00022980"/>
    </source>
</evidence>
<dbReference type="AlphaFoldDB" id="A0A3S5B9Q2"/>
<dbReference type="InterPro" id="IPR001380">
    <property type="entry name" value="Ribosomal_eL13"/>
</dbReference>
<dbReference type="Pfam" id="PF01294">
    <property type="entry name" value="Ribosomal_L13e"/>
    <property type="match status" value="1"/>
</dbReference>
<keyword evidence="6" id="KW-1185">Reference proteome</keyword>